<feature type="region of interest" description="Disordered" evidence="3">
    <location>
        <begin position="576"/>
        <end position="728"/>
    </location>
</feature>
<dbReference type="SUPFAM" id="SSF117281">
    <property type="entry name" value="Kelch motif"/>
    <property type="match status" value="1"/>
</dbReference>
<feature type="region of interest" description="Disordered" evidence="3">
    <location>
        <begin position="2914"/>
        <end position="3122"/>
    </location>
</feature>
<feature type="compositionally biased region" description="Polar residues" evidence="3">
    <location>
        <begin position="115"/>
        <end position="124"/>
    </location>
</feature>
<feature type="compositionally biased region" description="Basic and acidic residues" evidence="3">
    <location>
        <begin position="546"/>
        <end position="560"/>
    </location>
</feature>
<feature type="compositionally biased region" description="Basic and acidic residues" evidence="3">
    <location>
        <begin position="2848"/>
        <end position="2885"/>
    </location>
</feature>
<feature type="compositionally biased region" description="Pro residues" evidence="3">
    <location>
        <begin position="4128"/>
        <end position="4141"/>
    </location>
</feature>
<feature type="compositionally biased region" description="Basic and acidic residues" evidence="3">
    <location>
        <begin position="3657"/>
        <end position="3673"/>
    </location>
</feature>
<feature type="compositionally biased region" description="Polar residues" evidence="3">
    <location>
        <begin position="337"/>
        <end position="356"/>
    </location>
</feature>
<accession>A0AAQ4F7H5</accession>
<feature type="compositionally biased region" description="Basic and acidic residues" evidence="3">
    <location>
        <begin position="4285"/>
        <end position="4299"/>
    </location>
</feature>
<feature type="region of interest" description="Disordered" evidence="3">
    <location>
        <begin position="2378"/>
        <end position="2434"/>
    </location>
</feature>
<feature type="compositionally biased region" description="Basic and acidic residues" evidence="3">
    <location>
        <begin position="3033"/>
        <end position="3061"/>
    </location>
</feature>
<feature type="compositionally biased region" description="Basic and acidic residues" evidence="3">
    <location>
        <begin position="4018"/>
        <end position="4028"/>
    </location>
</feature>
<feature type="compositionally biased region" description="Basic and acidic residues" evidence="3">
    <location>
        <begin position="2173"/>
        <end position="2182"/>
    </location>
</feature>
<dbReference type="EMBL" id="JARKHS020005942">
    <property type="protein sequence ID" value="KAK8783046.1"/>
    <property type="molecule type" value="Genomic_DNA"/>
</dbReference>
<feature type="compositionally biased region" description="Basic and acidic residues" evidence="3">
    <location>
        <begin position="1619"/>
        <end position="1638"/>
    </location>
</feature>
<feature type="compositionally biased region" description="Basic and acidic residues" evidence="3">
    <location>
        <begin position="2383"/>
        <end position="2392"/>
    </location>
</feature>
<feature type="region of interest" description="Disordered" evidence="3">
    <location>
        <begin position="2841"/>
        <end position="2896"/>
    </location>
</feature>
<feature type="compositionally biased region" description="Basic and acidic residues" evidence="3">
    <location>
        <begin position="4173"/>
        <end position="4189"/>
    </location>
</feature>
<feature type="compositionally biased region" description="Basic and acidic residues" evidence="3">
    <location>
        <begin position="3296"/>
        <end position="3330"/>
    </location>
</feature>
<feature type="compositionally biased region" description="Polar residues" evidence="3">
    <location>
        <begin position="4581"/>
        <end position="4592"/>
    </location>
</feature>
<feature type="region of interest" description="Disordered" evidence="3">
    <location>
        <begin position="1916"/>
        <end position="1945"/>
    </location>
</feature>
<name>A0AAQ4F7H5_AMBAM</name>
<feature type="region of interest" description="Disordered" evidence="3">
    <location>
        <begin position="3831"/>
        <end position="3873"/>
    </location>
</feature>
<feature type="compositionally biased region" description="Basic and acidic residues" evidence="3">
    <location>
        <begin position="4235"/>
        <end position="4247"/>
    </location>
</feature>
<feature type="compositionally biased region" description="Polar residues" evidence="3">
    <location>
        <begin position="214"/>
        <end position="230"/>
    </location>
</feature>
<evidence type="ECO:0000256" key="3">
    <source>
        <dbReference type="SAM" id="MobiDB-lite"/>
    </source>
</evidence>
<feature type="region of interest" description="Disordered" evidence="3">
    <location>
        <begin position="2603"/>
        <end position="2625"/>
    </location>
</feature>
<feature type="region of interest" description="Disordered" evidence="3">
    <location>
        <begin position="3934"/>
        <end position="3960"/>
    </location>
</feature>
<feature type="region of interest" description="Disordered" evidence="3">
    <location>
        <begin position="1329"/>
        <end position="1457"/>
    </location>
</feature>
<feature type="region of interest" description="Disordered" evidence="3">
    <location>
        <begin position="3221"/>
        <end position="3242"/>
    </location>
</feature>
<protein>
    <recommendedName>
        <fullName evidence="4">Attractin/MKLN-like beta-propeller domain-containing protein</fullName>
    </recommendedName>
</protein>
<dbReference type="Gene3D" id="2.120.10.80">
    <property type="entry name" value="Kelch-type beta propeller"/>
    <property type="match status" value="2"/>
</dbReference>
<feature type="compositionally biased region" description="Basic and acidic residues" evidence="3">
    <location>
        <begin position="3838"/>
        <end position="3856"/>
    </location>
</feature>
<comment type="caution">
    <text evidence="5">The sequence shown here is derived from an EMBL/GenBank/DDBJ whole genome shotgun (WGS) entry which is preliminary data.</text>
</comment>
<feature type="compositionally biased region" description="Low complexity" evidence="3">
    <location>
        <begin position="823"/>
        <end position="833"/>
    </location>
</feature>
<feature type="compositionally biased region" description="Basic and acidic residues" evidence="3">
    <location>
        <begin position="4409"/>
        <end position="4431"/>
    </location>
</feature>
<feature type="compositionally biased region" description="Basic and acidic residues" evidence="3">
    <location>
        <begin position="2951"/>
        <end position="2960"/>
    </location>
</feature>
<feature type="compositionally biased region" description="Basic and acidic residues" evidence="3">
    <location>
        <begin position="4547"/>
        <end position="4561"/>
    </location>
</feature>
<feature type="compositionally biased region" description="Basic and acidic residues" evidence="3">
    <location>
        <begin position="4466"/>
        <end position="4481"/>
    </location>
</feature>
<dbReference type="InterPro" id="IPR006652">
    <property type="entry name" value="Kelch_1"/>
</dbReference>
<feature type="region of interest" description="Disordered" evidence="3">
    <location>
        <begin position="454"/>
        <end position="492"/>
    </location>
</feature>
<feature type="compositionally biased region" description="Polar residues" evidence="3">
    <location>
        <begin position="273"/>
        <end position="283"/>
    </location>
</feature>
<feature type="compositionally biased region" description="Basic and acidic residues" evidence="3">
    <location>
        <begin position="4376"/>
        <end position="4398"/>
    </location>
</feature>
<gene>
    <name evidence="5" type="ORF">V5799_015618</name>
</gene>
<feature type="compositionally biased region" description="Basic and acidic residues" evidence="3">
    <location>
        <begin position="3528"/>
        <end position="3543"/>
    </location>
</feature>
<proteinExistence type="predicted"/>
<feature type="region of interest" description="Disordered" evidence="3">
    <location>
        <begin position="1780"/>
        <end position="1811"/>
    </location>
</feature>
<feature type="compositionally biased region" description="Basic and acidic residues" evidence="3">
    <location>
        <begin position="3459"/>
        <end position="3469"/>
    </location>
</feature>
<feature type="compositionally biased region" description="Pro residues" evidence="3">
    <location>
        <begin position="1515"/>
        <end position="1524"/>
    </location>
</feature>
<feature type="compositionally biased region" description="Basic and acidic residues" evidence="3">
    <location>
        <begin position="2931"/>
        <end position="2943"/>
    </location>
</feature>
<evidence type="ECO:0000256" key="1">
    <source>
        <dbReference type="ARBA" id="ARBA00022441"/>
    </source>
</evidence>
<dbReference type="InterPro" id="IPR015915">
    <property type="entry name" value="Kelch-typ_b-propeller"/>
</dbReference>
<feature type="compositionally biased region" description="Basic and acidic residues" evidence="3">
    <location>
        <begin position="767"/>
        <end position="776"/>
    </location>
</feature>
<feature type="compositionally biased region" description="Basic and acidic residues" evidence="3">
    <location>
        <begin position="3489"/>
        <end position="3498"/>
    </location>
</feature>
<reference evidence="5 6" key="1">
    <citation type="journal article" date="2023" name="Arcadia Sci">
        <title>De novo assembly of a long-read Amblyomma americanum tick genome.</title>
        <authorList>
            <person name="Chou S."/>
            <person name="Poskanzer K.E."/>
            <person name="Rollins M."/>
            <person name="Thuy-Boun P.S."/>
        </authorList>
    </citation>
    <scope>NUCLEOTIDE SEQUENCE [LARGE SCALE GENOMIC DNA]</scope>
    <source>
        <strain evidence="5">F_SG_1</strain>
        <tissue evidence="5">Salivary glands</tissue>
    </source>
</reference>
<feature type="compositionally biased region" description="Basic and acidic residues" evidence="3">
    <location>
        <begin position="4146"/>
        <end position="4161"/>
    </location>
</feature>
<feature type="region of interest" description="Disordered" evidence="3">
    <location>
        <begin position="2540"/>
        <end position="2586"/>
    </location>
</feature>
<feature type="compositionally biased region" description="Basic and acidic residues" evidence="3">
    <location>
        <begin position="838"/>
        <end position="854"/>
    </location>
</feature>
<feature type="region of interest" description="Disordered" evidence="3">
    <location>
        <begin position="4086"/>
        <end position="4592"/>
    </location>
</feature>
<feature type="compositionally biased region" description="Basic and acidic residues" evidence="3">
    <location>
        <begin position="1166"/>
        <end position="1179"/>
    </location>
</feature>
<dbReference type="PANTHER" id="PTHR45632">
    <property type="entry name" value="LD33804P"/>
    <property type="match status" value="1"/>
</dbReference>
<evidence type="ECO:0000313" key="5">
    <source>
        <dbReference type="EMBL" id="KAK8783046.1"/>
    </source>
</evidence>
<sequence>MQRSVAGVLCEDASYLSPSAEVRPMAMVPPVPLLLELIERPAAASRAVVQREARAAAIEPASSELRAAPEPAASRAVVEYGTRTLADRPQVGEIKEMVTDPSGAPSKAPRIADEASSSRMSSGEQTERRMIDFTPMNKFTAEKVGMFSTCRQDTTSILLSPGTFGPLVPGPQKDGVRSIAETTSSPASSMVMRSIDDPIKKLRNADLFARDQSDSMSSGPCTSSTGMQKGGSSIFAVSERLASLSDNDNFRSFNAEQDENKLAAARRAIEMSTPESMTAASKSSDGKKPHTIVEWAGPHALEPREQKLTALEDHRSGPVSNSRKFSDVGKSGASLGGVSSQPISSFDLQSEPSTSKGGVGGAAASPKRKSLIHDAPDSAQSEEYASRAGHGLSLPRASETFQESESTDKGPAIADVRGFVPADESSTDLSERKTSISPIEDIRGFVPVKTLSAKYQGPSAKSSEDTVGGKSFETTETLPEEPAVGDIRGFEPMPDAEEERLPVIQMKPLTESQEVKTTIYDTQKEAEDELAELPTVASGRRAPPTTRRETLDASAPERKISTSQVLKAACEKVEALSLEEPDESDKEQKTAPTDTPVSVRALIRQMNSQNHPRIITPAPKDMLIGRQKEGSASETAVQHKAQQVAPVSVEETPADGAPEAQAPTAVTSLEGASAIPIPPPEPQFRTYPLPNFKPLVKKDKQESGATVPGGLKADSSAPSKKPESLLPMADEKWKLIGLLASEEAKKNASGRRGSEPAGSTPLSGSVDGRDSEDARSPWKLKPTPKKGSEDEYFESLKTNKKETIPWSTKPSENKAKKKKPLEAEQVATAQQEQPNLPKLEERKNQELASEHVASESEPEVQVVEKPIAKEPAKVATALLETMSSTMPLTPTPLITTPLIKADTLRPLAVQHTTEPRELKEQQPSAVLTEVRQTLPKQPLVQQVPQEALAFPPKGHLMGPSPSDTIGAATQPSMTRDLRPSRILDKLVTTSEAATTVGKAKHEMPDISVSTREFAEEESIETSVKSVKKLIKAKDRQLMIMRSSQAQSSGPEDSFKVVFTIDTPKSERFVFKPETVSPNLASGSAQSWAPKIDYIWEATPKLTPGPFHDSDDYDLTKECSSRLSGEPSTTETVIAQWKYSRKLSKSRSATDIDDKSKTSLSAIHFRKSPESKPTAEEPRHTPVKRSPVEANSPKKKAAKTPYSVVVKTDGGVTATTTAGGVMWDNDNGTPQQAPDNPAGHEQGHAANENAEGNADAEMITKEELERYMKIARDLKLRRGSLMPPSGTLQSNDGMPVGTKKKPSVIMETRIELYGKGRVTFSFDAVAEEGTGSVYPDDSQGSLVRRGGPSTSHTPKRMSIDVRAPPATPAPSMEAISKRSKSVDFGYNRDEESMQYEPQEPPNAVSQAARRRHSEHLKPQPGEDLKKRRHSEPGTLSMSKDATEDASKALSATEYQSEPTMAVEEYNAPRAPCAPCEVLQEAEDMANAAVAMAAFEAQMRKAPRSAEETISGGSIPPSEPAKPVPAPTEVVPKEPPSQPVEKAEERPVSALSMRTSSPGVASDEDLSGYATCESRIGAKSSEVQSTEDLASQRKIAEAPTDAAVEEKPVQGAQLEAAVPAEEEKRQLEPEVVERPEREVSSAEALFPPAVLAAEGAAVKRESGEKPPAEKPISEVLAAEETKQTALPAAEQALQELVEAPAAEKAKLDVSEAPLTGEVKPPVEAEEQLLEAARTAEVPVSEKAALVSEAPAAEITELEAVEPIPAEVTKPISEVISEEAPVLEKEKVGMPEAPATEETTEIAEKPSVEAPKPISEALAEEAPLLEKEKLKAPEALAPEEPTVMVEKPGVEVSGQLSEALPEETPLIEKEGAAMPGERAAEEPTQIAEMPGSEEVPKPISETLAEEPSIMEKEKLKVPEALAPEEPTEIVEQPGVEAPRQLEAQPEEAPLVEKEGAAMPEEPAPEESAKVVEKLGAAVPEPISETLAEEPSIMEKEKLKVPEPLAPEEPTEIVEKPGAEAPRQVSETLPEEAPLIEKEGAAVPEELASEEPAKVVEKPGAVVPEPLSETLAEETSVMEKEKLKVPESLASEEPIEIVEKPGVEAPRQLSEILPEEAPLIEKEGTAMPEELASEEPAKVVEKPGAVVPEPISETLAEEPSVMEKEKLKVPEALAPEEPTKIVEKPGVEAPRQLSEALPEEAPLIEKEGAAMPEELASEEPAKVVEKPGAVVPEPLSETLAEETSVMEKEKLKVPEALAPEEPTEIVEKPVVEAPRQLSEPLPEEATLIEKEGAAMPEELASEEPAKVVEKPGAVVPEPISETLAEEPSVMEKEKLKVPEALAPEEPTKIVEKPGVEAPRQLSETLPEEAPLIEKEGAAMPEELASEEPAKVVEKPRAVVPEPLSETLAEETSVMEKEKLKVPESLASEEPTEIVEKTGVEVSKPISEPLTLEAAVTEKERIEMPEAAVAEESAQLVEGQAVEGLVAGVEVAKPVLEAAAGYQVKETAEEISQPPAAKDELELAETPATGALKEKLETPAIEFEPAAEPVSKISEPQVAGEEESEETAVTKKAKQGTELVPVVDQSEETSHPAAVEMNLVLEVSVAGEEALSEPSGTEVAKEPATGVAVGEEAKEISKLPVTAPIHLPLGKAPVAEVKKVSGPPVEDEDKETYKAPIAAPSEEPVTEAKESSEGLISEYQKQVTTELPAPEDSKLALESDRELKPATKEPAAELTPVSGAFAIEGESEAAEVYGAGAMELPKEPVAEAAQEISEAPALQAPAEQEAKPLLEPPALEAKMAEAPVKDAELEAAEIPAGETKTVVEAEASKIAKPVSEAPAVEETQMLLEAPELQEAKQKLEKPVEEREKREIAEGGAAKEEPREIISRQEESVVQADTTLQPKSSAEVVAYKPWSEEMEIPETLREDIESAALPPQKPEEASEYKRESLVPETVSKAPRETIDARQRVFSYSEPEEPGPRRPFHPFYADLGRFPPPTSVMKEPARRPSKEAVLRKEAEEEKAPPAGEETTTSSGTGIKRPSEEKPADATEVAGRPRDEVTAESERQLELAAPTEALEKSKEQLTSSGVQETGLEKVEEPGAAVPIKAAGRVSEALTPSKTALVPKVSREGFVRPQLPQVLADRQSSKEIVKTEEDWKITPAAEEAKREIAAVAPKPEDKLEAAVPSEALREVSGPVTPSLETALVPKVSKEGYVLPEVLRAPVARQVSEEKGHGITPVEAPPKSEAVGVIQRPEQNLEETVPEKAVEEPLETALVPKVSQGAFMEPALPRVPVESQVSAEVPKGEEKVQEEAELESRDALSKPDEKLEAAAPKKELEEPEVVPSLETALVPKVSEEGAVVPSPPQELDRRVSEEIPKDKKVPEITPSTEAPETSEQVLEKEPTTAEGEQEEPSTKKSLEKPEDQVLISAETKLPEEQSPEGPAPPTELVPEEAMKPLQETGLAAEIEKPREEIVEKPVPTKALEQPEDQAITSAETKRPEEKIAESAAPALEWVPEEAMKKPEEPDYIAAVQKPAEEKPVEPAPTKELEQPEEQAVISTETKLPLEERTEGPAPPSELAPEEAIKKPEEPGYTSAVEKPVEEKPVEPAPTKELEQPEDQAVISTETKLPLEERAEGPAPPSELAPEEAIKKPEEPGYTSAVEKPVEEKPVEPAPTKELEQPEDQAVISSETKLPLEERAEGPAPPSELAPEEAIKKPEEPGYTSAVEKPVEEKPVEPAPTKELEQPEDQAVISSETKLPLEERAEGAAPPSELVPAEEIKQLQEPGYAAGIEKPAEERGGLFPPAAEEVTEVARDEGISPRTVPSVPPLNVVIEISPASTAEESPEKKAERELAELATKEGEEPAQAKAEPTETPEVVLEEEKRVREILEFEVTLCKARNVGSTLPKAEELLHVGTPASEPADSAELALLEEKLAHPPGVAATTVESPRADQAAASAAEAGQPDAEAAEPILDASDFNKGPMSDWETELQQLRDSRLHGAPHSAGERDRSAPSEAPRQFLVPEGDGKKGPEERQVTIPPQAEGGGPGPSAPTALFHTDPNVLVYERDIVGLVTPDYEIRLKNEREIRHRVPEIPGTSADGGPPRTFLRPEADTEGGYAKPPEIHHVSFTREGAPAPPGGEKPQPAQPPVDRVAVEEKEVQPERKPSDARMGPVPPDSMLVDRKPSADLEGEKTKNLAEGTLDTERAAEPAFASEEGGLDDKRTFLGAKQQPPQEVVAETKAMPEEKEGAEPKMEAAVSSRTFLPGEKPSKEGVESEKAESGIMVPWEEQALDQRETPSERAEQKALAEVPVTAPEKQAVEEASKGPRTFLPGHEEEQAVKPERKPSELLEVTTKPEERAPEERVKKEVSETSLTEPSGTKPSESKELVAREALEEPVTKEERKTSLAVPPGTKPGESKELLAREVPEEPEKQEERKASLAVPPEAKPTESREIVAREAQPTTEIAPDELEEPATRRAMAEEKKHEKATSPTGIIVVREQPSEMVGSRPTGTEAPVVEQPVVPVHKRPSDVEPRDASIRALEQELTSAAGTSMDEPKRSTPASKEDLRPGVSSDWDVMSKESLHGRPSTRTADTQTELSTEALVRSKDVREASTYAFLSEETDEARRAPDDYLPLYLHRVTLNDKPSIAEMMRKLTPASEEWEEAVPMNWKINPAKELEKWPSHCMQDVKTPTIVLFGGINLSALGEVLTGCLVLRYNLEENEWRRCNMMPLPRYGHRCVFLNNEVYVIGGFDNRDATYGLRMSTSFCFRYHTQTGEWNVVAPLRHARGYHNVAVLNNAIYAVGGVDANDLLLSSVERYDRSEDTWVVLEKGLYCGRMGMGVAAFQGCLWVVGGIVQIAGLQTCSTAYVEIYNPATDQWTYAANYLPSPRTCVSLLNVGDRELYCFGGIFYNCVGPTRKLLTIDDILVYSDNKKVWRQVSCMPAPRHNAHVLQYKDQAYIIGGQDVEKPDHPLTSVIKTPIPTEKFSWGPLKDVPLPISAYAAVMLPPVEDTQEPSSQA</sequence>
<feature type="compositionally biased region" description="Basic and acidic residues" evidence="3">
    <location>
        <begin position="3360"/>
        <end position="3376"/>
    </location>
</feature>
<feature type="domain" description="Attractin/MKLN-like beta-propeller" evidence="4">
    <location>
        <begin position="4690"/>
        <end position="4957"/>
    </location>
</feature>
<feature type="compositionally biased region" description="Basic and acidic residues" evidence="3">
    <location>
        <begin position="4326"/>
        <end position="4363"/>
    </location>
</feature>
<feature type="compositionally biased region" description="Polar residues" evidence="3">
    <location>
        <begin position="3379"/>
        <end position="3390"/>
    </location>
</feature>
<feature type="region of interest" description="Disordered" evidence="3">
    <location>
        <begin position="98"/>
        <end position="126"/>
    </location>
</feature>
<feature type="region of interest" description="Disordered" evidence="3">
    <location>
        <begin position="744"/>
        <end position="865"/>
    </location>
</feature>
<feature type="region of interest" description="Disordered" evidence="3">
    <location>
        <begin position="2293"/>
        <end position="2365"/>
    </location>
</feature>
<dbReference type="InterPro" id="IPR056737">
    <property type="entry name" value="Beta-prop_ATRN-MKLN-like"/>
</dbReference>
<feature type="region of interest" description="Disordered" evidence="3">
    <location>
        <begin position="1977"/>
        <end position="2194"/>
    </location>
</feature>
<evidence type="ECO:0000313" key="6">
    <source>
        <dbReference type="Proteomes" id="UP001321473"/>
    </source>
</evidence>
<feature type="compositionally biased region" description="Basic and acidic residues" evidence="3">
    <location>
        <begin position="3406"/>
        <end position="3417"/>
    </location>
</feature>
<feature type="compositionally biased region" description="Basic and acidic residues" evidence="3">
    <location>
        <begin position="4520"/>
        <end position="4530"/>
    </location>
</feature>
<feature type="region of interest" description="Disordered" evidence="3">
    <location>
        <begin position="2643"/>
        <end position="2733"/>
    </location>
</feature>
<feature type="region of interest" description="Disordered" evidence="3">
    <location>
        <begin position="270"/>
        <end position="290"/>
    </location>
</feature>
<feature type="compositionally biased region" description="Polar residues" evidence="3">
    <location>
        <begin position="4364"/>
        <end position="4375"/>
    </location>
</feature>
<evidence type="ECO:0000256" key="2">
    <source>
        <dbReference type="ARBA" id="ARBA00022737"/>
    </source>
</evidence>
<dbReference type="PANTHER" id="PTHR45632:SF3">
    <property type="entry name" value="KELCH-LIKE PROTEIN 32"/>
    <property type="match status" value="1"/>
</dbReference>
<feature type="compositionally biased region" description="Basic and acidic residues" evidence="3">
    <location>
        <begin position="2996"/>
        <end position="3016"/>
    </location>
</feature>
<feature type="compositionally biased region" description="Basic and acidic residues" evidence="3">
    <location>
        <begin position="4261"/>
        <end position="4273"/>
    </location>
</feature>
<feature type="region of interest" description="Disordered" evidence="3">
    <location>
        <begin position="3990"/>
        <end position="4048"/>
    </location>
</feature>
<keyword evidence="1" id="KW-0880">Kelch repeat</keyword>
<keyword evidence="2" id="KW-0677">Repeat</keyword>
<feature type="compositionally biased region" description="Low complexity" evidence="3">
    <location>
        <begin position="3017"/>
        <end position="3030"/>
    </location>
</feature>
<evidence type="ECO:0000259" key="4">
    <source>
        <dbReference type="Pfam" id="PF24981"/>
    </source>
</evidence>
<feature type="region of interest" description="Disordered" evidence="3">
    <location>
        <begin position="162"/>
        <end position="190"/>
    </location>
</feature>
<feature type="region of interest" description="Disordered" evidence="3">
    <location>
        <begin position="1852"/>
        <end position="1895"/>
    </location>
</feature>
<feature type="compositionally biased region" description="Basic and acidic residues" evidence="3">
    <location>
        <begin position="4440"/>
        <end position="4449"/>
    </location>
</feature>
<feature type="region of interest" description="Disordered" evidence="3">
    <location>
        <begin position="210"/>
        <end position="230"/>
    </location>
</feature>
<feature type="region of interest" description="Disordered" evidence="3">
    <location>
        <begin position="2210"/>
        <end position="2230"/>
    </location>
</feature>
<feature type="region of interest" description="Disordered" evidence="3">
    <location>
        <begin position="1498"/>
        <end position="1643"/>
    </location>
</feature>
<feature type="compositionally biased region" description="Basic and acidic residues" evidence="3">
    <location>
        <begin position="1414"/>
        <end position="1424"/>
    </location>
</feature>
<organism evidence="5 6">
    <name type="scientific">Amblyomma americanum</name>
    <name type="common">Lone star tick</name>
    <dbReference type="NCBI Taxonomy" id="6943"/>
    <lineage>
        <taxon>Eukaryota</taxon>
        <taxon>Metazoa</taxon>
        <taxon>Ecdysozoa</taxon>
        <taxon>Arthropoda</taxon>
        <taxon>Chelicerata</taxon>
        <taxon>Arachnida</taxon>
        <taxon>Acari</taxon>
        <taxon>Parasitiformes</taxon>
        <taxon>Ixodida</taxon>
        <taxon>Ixodoidea</taxon>
        <taxon>Ixodidae</taxon>
        <taxon>Amblyomminae</taxon>
        <taxon>Amblyomma</taxon>
    </lineage>
</organism>
<keyword evidence="6" id="KW-1185">Reference proteome</keyword>
<dbReference type="SMART" id="SM00612">
    <property type="entry name" value="Kelch"/>
    <property type="match status" value="5"/>
</dbReference>
<feature type="compositionally biased region" description="Low complexity" evidence="3">
    <location>
        <begin position="3940"/>
        <end position="3960"/>
    </location>
</feature>
<feature type="region of interest" description="Disordered" evidence="3">
    <location>
        <begin position="311"/>
        <end position="435"/>
    </location>
</feature>
<feature type="region of interest" description="Disordered" evidence="3">
    <location>
        <begin position="1219"/>
        <end position="1251"/>
    </location>
</feature>
<dbReference type="Proteomes" id="UP001321473">
    <property type="component" value="Unassembled WGS sequence"/>
</dbReference>
<feature type="compositionally biased region" description="Basic and acidic residues" evidence="3">
    <location>
        <begin position="3592"/>
        <end position="3608"/>
    </location>
</feature>
<feature type="region of interest" description="Disordered" evidence="3">
    <location>
        <begin position="3281"/>
        <end position="3768"/>
    </location>
</feature>
<dbReference type="Pfam" id="PF24981">
    <property type="entry name" value="Beta-prop_ATRN-LZTR1"/>
    <property type="match status" value="1"/>
</dbReference>
<feature type="region of interest" description="Disordered" evidence="3">
    <location>
        <begin position="1279"/>
        <end position="1299"/>
    </location>
</feature>
<feature type="region of interest" description="Disordered" evidence="3">
    <location>
        <begin position="1144"/>
        <end position="1200"/>
    </location>
</feature>
<feature type="compositionally biased region" description="Basic and acidic residues" evidence="3">
    <location>
        <begin position="1147"/>
        <end position="1156"/>
    </location>
</feature>
<feature type="compositionally biased region" description="Basic and acidic residues" evidence="3">
    <location>
        <begin position="2341"/>
        <end position="2350"/>
    </location>
</feature>
<feature type="region of interest" description="Disordered" evidence="3">
    <location>
        <begin position="526"/>
        <end position="562"/>
    </location>
</feature>
<feature type="compositionally biased region" description="Basic and acidic residues" evidence="3">
    <location>
        <begin position="2706"/>
        <end position="2726"/>
    </location>
</feature>
<feature type="compositionally biased region" description="Basic and acidic residues" evidence="3">
    <location>
        <begin position="3722"/>
        <end position="3738"/>
    </location>
</feature>